<dbReference type="FunFam" id="3.30.70.270:FF:000020">
    <property type="entry name" value="Transposon Tf2-6 polyprotein-like Protein"/>
    <property type="match status" value="1"/>
</dbReference>
<evidence type="ECO:0000256" key="7">
    <source>
        <dbReference type="ARBA" id="ARBA00022759"/>
    </source>
</evidence>
<evidence type="ECO:0000256" key="12">
    <source>
        <dbReference type="ARBA" id="ARBA00022932"/>
    </source>
</evidence>
<dbReference type="EMBL" id="WJXA01000002">
    <property type="protein sequence ID" value="KAF7150023.1"/>
    <property type="molecule type" value="Genomic_DNA"/>
</dbReference>
<dbReference type="Gene3D" id="2.40.70.10">
    <property type="entry name" value="Acid Proteases"/>
    <property type="match status" value="1"/>
</dbReference>
<keyword evidence="2" id="KW-0808">Transferase</keyword>
<dbReference type="GO" id="GO:0046872">
    <property type="term" value="F:metal ion binding"/>
    <property type="evidence" value="ECO:0007669"/>
    <property type="project" value="UniProtKB-KW"/>
</dbReference>
<dbReference type="PANTHER" id="PTHR37984">
    <property type="entry name" value="PROTEIN CBG26694"/>
    <property type="match status" value="1"/>
</dbReference>
<evidence type="ECO:0000256" key="4">
    <source>
        <dbReference type="ARBA" id="ARBA00022722"/>
    </source>
</evidence>
<evidence type="ECO:0000259" key="18">
    <source>
        <dbReference type="Pfam" id="PF17921"/>
    </source>
</evidence>
<dbReference type="GO" id="GO:0015074">
    <property type="term" value="P:DNA integration"/>
    <property type="evidence" value="ECO:0007669"/>
    <property type="project" value="UniProtKB-KW"/>
</dbReference>
<dbReference type="CDD" id="cd09274">
    <property type="entry name" value="RNase_HI_RT_Ty3"/>
    <property type="match status" value="1"/>
</dbReference>
<evidence type="ECO:0000256" key="1">
    <source>
        <dbReference type="ARBA" id="ARBA00022670"/>
    </source>
</evidence>
<reference evidence="20" key="1">
    <citation type="submission" date="2019-11" db="EMBL/GenBank/DDBJ databases">
        <authorList>
            <person name="Liu Y."/>
            <person name="Hou J."/>
            <person name="Li T.-Q."/>
            <person name="Guan C.-H."/>
            <person name="Wu X."/>
            <person name="Wu H.-Z."/>
            <person name="Ling F."/>
            <person name="Zhang R."/>
            <person name="Shi X.-G."/>
            <person name="Ren J.-P."/>
            <person name="Chen E.-F."/>
            <person name="Sun J.-M."/>
        </authorList>
    </citation>
    <scope>NUCLEOTIDE SEQUENCE</scope>
    <source>
        <strain evidence="20">Adult_tree_wgs_1</strain>
        <tissue evidence="20">Leaves</tissue>
    </source>
</reference>
<dbReference type="Gene3D" id="1.10.340.70">
    <property type="match status" value="1"/>
</dbReference>
<dbReference type="InterPro" id="IPR041577">
    <property type="entry name" value="RT_RNaseH_2"/>
</dbReference>
<dbReference type="GO" id="GO:0004519">
    <property type="term" value="F:endonuclease activity"/>
    <property type="evidence" value="ECO:0007669"/>
    <property type="project" value="UniProtKB-KW"/>
</dbReference>
<sequence length="790" mass="89557">MATSKPLNLTPNHLPTHVNTRSTSQIPIRRLTEREMEARREKGLCYNCDEKFVRGHRCQRRQLFLLIGEDEEEELLELEPEFQEIEDSSTDENVQISMHALAGCNSFRTMRVTGRIKGRTLTILIDSGSTHNFIEPGIAKQSGCPIDSTPDLAVCKNLIWEMQGKTFVAEVRLLPLGGCDMVLRIQWLSTLGRILWDFKNLNMQFQLHGKSFVLAGESQMKIKQVSPRQMEKTLQSTKQGFIAHLCSLTMERQDNEVTLDLQVILQEFSDIFQGPTTLPPQRVADHKIPLKLIQSSLDSMRNWPRPANIKSLRGFLGLTGYYRRFVQGYGKICQPLTSLLKKDAFNWTDSAEEAFQRLKHAMTTVPVLALPNYYKEFVIECDTSGMGIGAVLMQEGHPITFISKALAPKHLGLSTYEKELLAVVYAIHKWGHYLMGRHFIIKTDHLSLKYLLNQKISTLMQQKWLTKLLGYDYEIIYKAGQENKVADALSRQQMDQFSGVAALSVVQTDWLEALKQSWQTDPELLGLITDLLSDPASHEGYSWHQDLLTYKGKLVVGVMGNTKALILQELHSSLVGGHSGTERTYRRVKRSFYWKCMKKAVYKYVSECDFCQRNKTETVASPGLLQPLPIPTRLWTDISMDFIEGLPLSNGKSVIFVVVDRLSKYVHFMALSHPYTAADVAYKLALPSSSHIHPVFHVSLLKRKLGQQVVAQTDLPPVSGDGLLAPQPVAILDRCLVKHRGRPATQLLVQWANTFPEEASWEFYTHIQAKFPDFLPCGHGLNMGEGMIRT</sequence>
<keyword evidence="14" id="KW-0233">DNA recombination</keyword>
<evidence type="ECO:0000256" key="6">
    <source>
        <dbReference type="ARBA" id="ARBA00022750"/>
    </source>
</evidence>
<dbReference type="InterPro" id="IPR056924">
    <property type="entry name" value="SH3_Tf2-1"/>
</dbReference>
<evidence type="ECO:0000256" key="15">
    <source>
        <dbReference type="ARBA" id="ARBA00023268"/>
    </source>
</evidence>
<keyword evidence="12" id="KW-0239">DNA-directed DNA polymerase</keyword>
<keyword evidence="3" id="KW-0548">Nucleotidyltransferase</keyword>
<keyword evidence="4" id="KW-0540">Nuclease</keyword>
<evidence type="ECO:0000256" key="5">
    <source>
        <dbReference type="ARBA" id="ARBA00022723"/>
    </source>
</evidence>
<evidence type="ECO:0000256" key="8">
    <source>
        <dbReference type="ARBA" id="ARBA00022801"/>
    </source>
</evidence>
<dbReference type="CDD" id="cd00303">
    <property type="entry name" value="retropepsin_like"/>
    <property type="match status" value="1"/>
</dbReference>
<accession>A0A834H9K4</accession>
<dbReference type="Gene3D" id="3.10.20.370">
    <property type="match status" value="1"/>
</dbReference>
<dbReference type="Pfam" id="PF17919">
    <property type="entry name" value="RT_RNaseH_2"/>
    <property type="match status" value="1"/>
</dbReference>
<keyword evidence="1" id="KW-0645">Protease</keyword>
<dbReference type="Pfam" id="PF24626">
    <property type="entry name" value="SH3_Tf2-1"/>
    <property type="match status" value="1"/>
</dbReference>
<evidence type="ECO:0000256" key="11">
    <source>
        <dbReference type="ARBA" id="ARBA00022918"/>
    </source>
</evidence>
<feature type="domain" description="Reverse transcriptase/retrotransposon-derived protein RNase H-like" evidence="17">
    <location>
        <begin position="347"/>
        <end position="441"/>
    </location>
</feature>
<dbReference type="FunFam" id="1.10.340.70:FF:000001">
    <property type="entry name" value="Retrovirus-related Pol polyprotein from transposon gypsy-like Protein"/>
    <property type="match status" value="1"/>
</dbReference>
<dbReference type="PANTHER" id="PTHR37984:SF5">
    <property type="entry name" value="PROTEIN NYNRIN-LIKE"/>
    <property type="match status" value="1"/>
</dbReference>
<keyword evidence="11" id="KW-0695">RNA-directed DNA polymerase</keyword>
<evidence type="ECO:0000259" key="19">
    <source>
        <dbReference type="Pfam" id="PF24626"/>
    </source>
</evidence>
<dbReference type="Pfam" id="PF08284">
    <property type="entry name" value="RVP_2"/>
    <property type="match status" value="1"/>
</dbReference>
<dbReference type="InterPro" id="IPR043502">
    <property type="entry name" value="DNA/RNA_pol_sf"/>
</dbReference>
<organism evidence="20 21">
    <name type="scientific">Rhododendron simsii</name>
    <name type="common">Sims's rhododendron</name>
    <dbReference type="NCBI Taxonomy" id="118357"/>
    <lineage>
        <taxon>Eukaryota</taxon>
        <taxon>Viridiplantae</taxon>
        <taxon>Streptophyta</taxon>
        <taxon>Embryophyta</taxon>
        <taxon>Tracheophyta</taxon>
        <taxon>Spermatophyta</taxon>
        <taxon>Magnoliopsida</taxon>
        <taxon>eudicotyledons</taxon>
        <taxon>Gunneridae</taxon>
        <taxon>Pentapetalae</taxon>
        <taxon>asterids</taxon>
        <taxon>Ericales</taxon>
        <taxon>Ericaceae</taxon>
        <taxon>Ericoideae</taxon>
        <taxon>Rhodoreae</taxon>
        <taxon>Rhododendron</taxon>
    </lineage>
</organism>
<name>A0A834H9K4_RHOSS</name>
<keyword evidence="7" id="KW-0255">Endonuclease</keyword>
<dbReference type="GO" id="GO:0003887">
    <property type="term" value="F:DNA-directed DNA polymerase activity"/>
    <property type="evidence" value="ECO:0007669"/>
    <property type="project" value="UniProtKB-KW"/>
</dbReference>
<keyword evidence="9" id="KW-0460">Magnesium</keyword>
<keyword evidence="13" id="KW-0238">DNA-binding</keyword>
<evidence type="ECO:0000256" key="16">
    <source>
        <dbReference type="SAM" id="MobiDB-lite"/>
    </source>
</evidence>
<feature type="domain" description="Integrase zinc-binding" evidence="18">
    <location>
        <begin position="563"/>
        <end position="616"/>
    </location>
</feature>
<evidence type="ECO:0000256" key="9">
    <source>
        <dbReference type="ARBA" id="ARBA00022842"/>
    </source>
</evidence>
<protein>
    <submittedName>
        <fullName evidence="20">Uncharacterized protein</fullName>
    </submittedName>
</protein>
<dbReference type="GO" id="GO:0003964">
    <property type="term" value="F:RNA-directed DNA polymerase activity"/>
    <property type="evidence" value="ECO:0007669"/>
    <property type="project" value="UniProtKB-KW"/>
</dbReference>
<evidence type="ECO:0000313" key="21">
    <source>
        <dbReference type="Proteomes" id="UP000626092"/>
    </source>
</evidence>
<keyword evidence="15" id="KW-0511">Multifunctional enzyme</keyword>
<dbReference type="SUPFAM" id="SSF56672">
    <property type="entry name" value="DNA/RNA polymerases"/>
    <property type="match status" value="1"/>
</dbReference>
<evidence type="ECO:0000256" key="14">
    <source>
        <dbReference type="ARBA" id="ARBA00023172"/>
    </source>
</evidence>
<gene>
    <name evidence="20" type="ORF">RHSIM_Rhsim02G0149500</name>
</gene>
<dbReference type="GO" id="GO:0006310">
    <property type="term" value="P:DNA recombination"/>
    <property type="evidence" value="ECO:0007669"/>
    <property type="project" value="UniProtKB-KW"/>
</dbReference>
<dbReference type="InterPro" id="IPR016197">
    <property type="entry name" value="Chromo-like_dom_sf"/>
</dbReference>
<evidence type="ECO:0000256" key="10">
    <source>
        <dbReference type="ARBA" id="ARBA00022908"/>
    </source>
</evidence>
<dbReference type="InterPro" id="IPR012337">
    <property type="entry name" value="RNaseH-like_sf"/>
</dbReference>
<dbReference type="AlphaFoldDB" id="A0A834H9K4"/>
<dbReference type="SUPFAM" id="SSF54160">
    <property type="entry name" value="Chromo domain-like"/>
    <property type="match status" value="1"/>
</dbReference>
<dbReference type="Gene3D" id="3.30.420.10">
    <property type="entry name" value="Ribonuclease H-like superfamily/Ribonuclease H"/>
    <property type="match status" value="1"/>
</dbReference>
<dbReference type="InterPro" id="IPR043128">
    <property type="entry name" value="Rev_trsase/Diguanyl_cyclase"/>
</dbReference>
<dbReference type="OrthoDB" id="1742365at2759"/>
<feature type="domain" description="Tf2-1-like SH3-like" evidence="19">
    <location>
        <begin position="679"/>
        <end position="703"/>
    </location>
</feature>
<keyword evidence="5" id="KW-0479">Metal-binding</keyword>
<dbReference type="InterPro" id="IPR041588">
    <property type="entry name" value="Integrase_H2C2"/>
</dbReference>
<keyword evidence="6" id="KW-0064">Aspartyl protease</keyword>
<evidence type="ECO:0000313" key="20">
    <source>
        <dbReference type="EMBL" id="KAF7150023.1"/>
    </source>
</evidence>
<feature type="region of interest" description="Disordered" evidence="16">
    <location>
        <begin position="1"/>
        <end position="23"/>
    </location>
</feature>
<dbReference type="Pfam" id="PF17921">
    <property type="entry name" value="Integrase_H2C2"/>
    <property type="match status" value="1"/>
</dbReference>
<proteinExistence type="predicted"/>
<dbReference type="Proteomes" id="UP000626092">
    <property type="component" value="Unassembled WGS sequence"/>
</dbReference>
<comment type="caution">
    <text evidence="20">The sequence shown here is derived from an EMBL/GenBank/DDBJ whole genome shotgun (WGS) entry which is preliminary data.</text>
</comment>
<evidence type="ECO:0000256" key="13">
    <source>
        <dbReference type="ARBA" id="ARBA00023125"/>
    </source>
</evidence>
<dbReference type="Gene3D" id="3.30.70.270">
    <property type="match status" value="1"/>
</dbReference>
<keyword evidence="10" id="KW-0229">DNA integration</keyword>
<dbReference type="InterPro" id="IPR036397">
    <property type="entry name" value="RNaseH_sf"/>
</dbReference>
<dbReference type="GO" id="GO:0004190">
    <property type="term" value="F:aspartic-type endopeptidase activity"/>
    <property type="evidence" value="ECO:0007669"/>
    <property type="project" value="UniProtKB-KW"/>
</dbReference>
<evidence type="ECO:0000256" key="3">
    <source>
        <dbReference type="ARBA" id="ARBA00022695"/>
    </source>
</evidence>
<dbReference type="SUPFAM" id="SSF53098">
    <property type="entry name" value="Ribonuclease H-like"/>
    <property type="match status" value="1"/>
</dbReference>
<dbReference type="GO" id="GO:0006508">
    <property type="term" value="P:proteolysis"/>
    <property type="evidence" value="ECO:0007669"/>
    <property type="project" value="UniProtKB-KW"/>
</dbReference>
<keyword evidence="8" id="KW-0378">Hydrolase</keyword>
<dbReference type="InterPro" id="IPR021109">
    <property type="entry name" value="Peptidase_aspartic_dom_sf"/>
</dbReference>
<keyword evidence="21" id="KW-1185">Reference proteome</keyword>
<evidence type="ECO:0000259" key="17">
    <source>
        <dbReference type="Pfam" id="PF17919"/>
    </source>
</evidence>
<evidence type="ECO:0000256" key="2">
    <source>
        <dbReference type="ARBA" id="ARBA00022679"/>
    </source>
</evidence>
<dbReference type="InterPro" id="IPR050951">
    <property type="entry name" value="Retrovirus_Pol_polyprotein"/>
</dbReference>
<dbReference type="GO" id="GO:0003677">
    <property type="term" value="F:DNA binding"/>
    <property type="evidence" value="ECO:0007669"/>
    <property type="project" value="UniProtKB-KW"/>
</dbReference>